<dbReference type="EMBL" id="BONE01000008">
    <property type="protein sequence ID" value="GIF71874.1"/>
    <property type="molecule type" value="Genomic_DNA"/>
</dbReference>
<dbReference type="Gene3D" id="3.40.50.300">
    <property type="entry name" value="P-loop containing nucleotide triphosphate hydrolases"/>
    <property type="match status" value="1"/>
</dbReference>
<name>A0ABQ4CKR7_9ACTN</name>
<organism evidence="2 3">
    <name type="scientific">Asanoa siamensis</name>
    <dbReference type="NCBI Taxonomy" id="926357"/>
    <lineage>
        <taxon>Bacteria</taxon>
        <taxon>Bacillati</taxon>
        <taxon>Actinomycetota</taxon>
        <taxon>Actinomycetes</taxon>
        <taxon>Micromonosporales</taxon>
        <taxon>Micromonosporaceae</taxon>
        <taxon>Asanoa</taxon>
    </lineage>
</organism>
<evidence type="ECO:0000313" key="2">
    <source>
        <dbReference type="EMBL" id="GIF71874.1"/>
    </source>
</evidence>
<dbReference type="SUPFAM" id="SSF52540">
    <property type="entry name" value="P-loop containing nucleoside triphosphate hydrolases"/>
    <property type="match status" value="1"/>
</dbReference>
<feature type="region of interest" description="Disordered" evidence="1">
    <location>
        <begin position="1"/>
        <end position="33"/>
    </location>
</feature>
<protein>
    <recommendedName>
        <fullName evidence="4">AAA domain-containing protein</fullName>
    </recommendedName>
</protein>
<keyword evidence="3" id="KW-1185">Reference proteome</keyword>
<evidence type="ECO:0000313" key="3">
    <source>
        <dbReference type="Proteomes" id="UP000604117"/>
    </source>
</evidence>
<dbReference type="InterPro" id="IPR027417">
    <property type="entry name" value="P-loop_NTPase"/>
</dbReference>
<proteinExistence type="predicted"/>
<sequence length="122" mass="12813">MTASPAKRTLAWMPATGPPDRAISNRRDDPAPGLSEWLETAGSSVARFDPDSDGPQACFATGDVRTDGLKAFGLFVAVEGVTGVGKTTLARKLTRALHGTPGPGSFRRQPVPRTAPAKRASR</sequence>
<accession>A0ABQ4CKR7</accession>
<dbReference type="Proteomes" id="UP000604117">
    <property type="component" value="Unassembled WGS sequence"/>
</dbReference>
<comment type="caution">
    <text evidence="2">The sequence shown here is derived from an EMBL/GenBank/DDBJ whole genome shotgun (WGS) entry which is preliminary data.</text>
</comment>
<evidence type="ECO:0000256" key="1">
    <source>
        <dbReference type="SAM" id="MobiDB-lite"/>
    </source>
</evidence>
<gene>
    <name evidence="2" type="ORF">Asi02nite_13920</name>
</gene>
<evidence type="ECO:0008006" key="4">
    <source>
        <dbReference type="Google" id="ProtNLM"/>
    </source>
</evidence>
<reference evidence="2 3" key="1">
    <citation type="submission" date="2021-01" db="EMBL/GenBank/DDBJ databases">
        <title>Whole genome shotgun sequence of Asanoa siamensis NBRC 107932.</title>
        <authorList>
            <person name="Komaki H."/>
            <person name="Tamura T."/>
        </authorList>
    </citation>
    <scope>NUCLEOTIDE SEQUENCE [LARGE SCALE GENOMIC DNA]</scope>
    <source>
        <strain evidence="2 3">NBRC 107932</strain>
    </source>
</reference>
<feature type="region of interest" description="Disordered" evidence="1">
    <location>
        <begin position="96"/>
        <end position="122"/>
    </location>
</feature>